<protein>
    <submittedName>
        <fullName evidence="1">Uncharacterized protein</fullName>
    </submittedName>
</protein>
<dbReference type="AlphaFoldDB" id="A0A4Y2AKE1"/>
<comment type="caution">
    <text evidence="1">The sequence shown here is derived from an EMBL/GenBank/DDBJ whole genome shotgun (WGS) entry which is preliminary data.</text>
</comment>
<feature type="non-terminal residue" evidence="1">
    <location>
        <position position="227"/>
    </location>
</feature>
<gene>
    <name evidence="1" type="ORF">AVEN_217626_1</name>
</gene>
<keyword evidence="2" id="KW-1185">Reference proteome</keyword>
<dbReference type="Proteomes" id="UP000499080">
    <property type="component" value="Unassembled WGS sequence"/>
</dbReference>
<proteinExistence type="predicted"/>
<sequence>MSNKKKKNSNICVQTDFEQIQTTKDAHNSTDALACGEVEGNVFDVPDSVQLTVGDNEAKYVQNRTNPFLDDLNDSTVTLVARNSFLDDSDDSTVTIVGRNSFIAGATSNPLLLYEGETEEAPEIDSKSFEIDEPELIAIFQNSQNSFSLVDNPCPQDFVTNSFLITNPFELKDTNPFKGPIKENTYPVSGASEELEISVINTFVSQKQDGSSPVVSRPKEAEQIITL</sequence>
<name>A0A4Y2AKE1_ARAVE</name>
<evidence type="ECO:0000313" key="1">
    <source>
        <dbReference type="EMBL" id="GBL79716.1"/>
    </source>
</evidence>
<accession>A0A4Y2AKE1</accession>
<dbReference type="EMBL" id="BGPR01080666">
    <property type="protein sequence ID" value="GBL79716.1"/>
    <property type="molecule type" value="Genomic_DNA"/>
</dbReference>
<evidence type="ECO:0000313" key="2">
    <source>
        <dbReference type="Proteomes" id="UP000499080"/>
    </source>
</evidence>
<organism evidence="1 2">
    <name type="scientific">Araneus ventricosus</name>
    <name type="common">Orbweaver spider</name>
    <name type="synonym">Epeira ventricosa</name>
    <dbReference type="NCBI Taxonomy" id="182803"/>
    <lineage>
        <taxon>Eukaryota</taxon>
        <taxon>Metazoa</taxon>
        <taxon>Ecdysozoa</taxon>
        <taxon>Arthropoda</taxon>
        <taxon>Chelicerata</taxon>
        <taxon>Arachnida</taxon>
        <taxon>Araneae</taxon>
        <taxon>Araneomorphae</taxon>
        <taxon>Entelegynae</taxon>
        <taxon>Araneoidea</taxon>
        <taxon>Araneidae</taxon>
        <taxon>Araneus</taxon>
    </lineage>
</organism>
<reference evidence="1 2" key="1">
    <citation type="journal article" date="2019" name="Sci. Rep.">
        <title>Orb-weaving spider Araneus ventricosus genome elucidates the spidroin gene catalogue.</title>
        <authorList>
            <person name="Kono N."/>
            <person name="Nakamura H."/>
            <person name="Ohtoshi R."/>
            <person name="Moran D.A.P."/>
            <person name="Shinohara A."/>
            <person name="Yoshida Y."/>
            <person name="Fujiwara M."/>
            <person name="Mori M."/>
            <person name="Tomita M."/>
            <person name="Arakawa K."/>
        </authorList>
    </citation>
    <scope>NUCLEOTIDE SEQUENCE [LARGE SCALE GENOMIC DNA]</scope>
</reference>